<keyword evidence="2" id="KW-0539">Nucleus</keyword>
<evidence type="ECO:0000256" key="2">
    <source>
        <dbReference type="ARBA" id="ARBA00023242"/>
    </source>
</evidence>
<reference evidence="7 8" key="1">
    <citation type="submission" date="2024-01" db="EMBL/GenBank/DDBJ databases">
        <title>Comparative genomics of Cryptococcus and Kwoniella reveals pathogenesis evolution and contrasting modes of karyotype evolution via chromosome fusion or intercentromeric recombination.</title>
        <authorList>
            <person name="Coelho M.A."/>
            <person name="David-Palma M."/>
            <person name="Shea T."/>
            <person name="Bowers K."/>
            <person name="McGinley-Smith S."/>
            <person name="Mohammad A.W."/>
            <person name="Gnirke A."/>
            <person name="Yurkov A.M."/>
            <person name="Nowrousian M."/>
            <person name="Sun S."/>
            <person name="Cuomo C.A."/>
            <person name="Heitman J."/>
        </authorList>
    </citation>
    <scope>NUCLEOTIDE SEQUENCE [LARGE SCALE GENOMIC DNA]</scope>
    <source>
        <strain evidence="7 8">CBS 6074</strain>
    </source>
</reference>
<proteinExistence type="predicted"/>
<dbReference type="PANTHER" id="PTHR10644">
    <property type="entry name" value="DNA REPAIR/RNA PROCESSING CPSF FAMILY"/>
    <property type="match status" value="1"/>
</dbReference>
<feature type="compositionally biased region" description="Polar residues" evidence="3">
    <location>
        <begin position="311"/>
        <end position="330"/>
    </location>
</feature>
<feature type="domain" description="RSE1/DDB1/CPSF1 C-terminal" evidence="4">
    <location>
        <begin position="934"/>
        <end position="1263"/>
    </location>
</feature>
<evidence type="ECO:0000256" key="3">
    <source>
        <dbReference type="SAM" id="MobiDB-lite"/>
    </source>
</evidence>
<dbReference type="InterPro" id="IPR058543">
    <property type="entry name" value="Beta-prop_RSE1/DDB1/CPSF1_2nd"/>
</dbReference>
<feature type="region of interest" description="Disordered" evidence="3">
    <location>
        <begin position="461"/>
        <end position="499"/>
    </location>
</feature>
<dbReference type="InterPro" id="IPR004871">
    <property type="entry name" value="RSE1/DDB1/CPSF1_C"/>
</dbReference>
<dbReference type="Gene3D" id="2.130.10.10">
    <property type="entry name" value="YVTN repeat-like/Quinoprotein amine dehydrogenase"/>
    <property type="match status" value="3"/>
</dbReference>
<name>A0AAX4K7S9_9TREE</name>
<evidence type="ECO:0000259" key="5">
    <source>
        <dbReference type="Pfam" id="PF10433"/>
    </source>
</evidence>
<accession>A0AAX4K7S9</accession>
<dbReference type="GO" id="GO:0005634">
    <property type="term" value="C:nucleus"/>
    <property type="evidence" value="ECO:0007669"/>
    <property type="project" value="UniProtKB-SubCell"/>
</dbReference>
<dbReference type="InterPro" id="IPR050358">
    <property type="entry name" value="RSE1/DDB1/CFT1"/>
</dbReference>
<dbReference type="InterPro" id="IPR036322">
    <property type="entry name" value="WD40_repeat_dom_sf"/>
</dbReference>
<dbReference type="SUPFAM" id="SSF50978">
    <property type="entry name" value="WD40 repeat-like"/>
    <property type="match status" value="1"/>
</dbReference>
<dbReference type="Gene3D" id="1.10.150.910">
    <property type="match status" value="1"/>
</dbReference>
<feature type="domain" description="RSE1/DDB1/CPSF1 first beta-propeller" evidence="5">
    <location>
        <begin position="21"/>
        <end position="296"/>
    </location>
</feature>
<dbReference type="Pfam" id="PF10433">
    <property type="entry name" value="Beta-prop_RSE1_1st"/>
    <property type="match status" value="1"/>
</dbReference>
<dbReference type="RefSeq" id="XP_066079610.1">
    <property type="nucleotide sequence ID" value="XM_066223513.1"/>
</dbReference>
<organism evidence="7 8">
    <name type="scientific">Kwoniella dendrophila CBS 6074</name>
    <dbReference type="NCBI Taxonomy" id="1295534"/>
    <lineage>
        <taxon>Eukaryota</taxon>
        <taxon>Fungi</taxon>
        <taxon>Dikarya</taxon>
        <taxon>Basidiomycota</taxon>
        <taxon>Agaricomycotina</taxon>
        <taxon>Tremellomycetes</taxon>
        <taxon>Tremellales</taxon>
        <taxon>Cryptococcaceae</taxon>
        <taxon>Kwoniella</taxon>
    </lineage>
</organism>
<evidence type="ECO:0000313" key="8">
    <source>
        <dbReference type="Proteomes" id="UP001355207"/>
    </source>
</evidence>
<sequence>MLYIASAFTPTPIIDTLKVAGLTGPNTTSLVVAKPDRVEVWDVESQGLVRKSELEVWGNIVGIEKVEVEGAKPHLLVLLAPPSAQLLLVTYQTSPSPSLIVTSSITLTPPTPSLRQAEFFTSVIAHENVALVSLWIGVLSCVEMEIEKDKDAKKRRASTVDTDMSSNDEGKRLIFRDNFNINIREHNLLHLSFLPGPPTSSGPIISFLWLSATSDLQLQARTLSIVSHSFNDISRNVDVVSPLSSNVTLTEETDFNQIPFSCPAARRVLPIPSSASGTDLSLLVIGDEHSVLYNLGTVQQSPKALRRLSAVSGTNTSPRAANARRSPQNEMVSSVSKRRKSSMNSKSSGGIGDSANERWELKPVWRVRQGFGTILAAEILEAHATGASAMIGDECGRLTAIGWEFEKNQGILEGATGQNGVVRVRKVEMGQVSPPSSLTYLDSSYLFLSSAAGDSALLKLAPPTSDTARQPISPSSSSNSKAVPKKGKGRARDDSEEGAWTIVLEDEGNEFRGDVEEIERWMNIAPVKDFCAVKEEGGGLSHLVISSGASHTNSLRVVRSGAGLEETVNVEGIDGIERVWTLVDSSNTTRLLLSTSSTTLVLQVEEDISLIETAQQVSSVPTLATGILPGADILVQVTASGIALWSDLTSGLSAGSIDVDKEAEIIAAQVCKSLVVVAKRGGDVSLFEATANGISLIASFNVSAEISAVSIIHSPNLPSPVLAVGTWSNQIFLYTIAQLQSGSTALTTLNESFFPASLHLKPSSSSSTSTSGVQLFAGLSDGSLVIYDIEPAGPNDEVVVKARKASSLGNRPLTVCPTSGPGVGGDKIVGVGLTERMSIIFESGDRIDFSSVSRKDIIAASSISSPAYGEALVLASQTGITFTKINSLKKLSVQTLDLGDRSATKITAYNEKLVVDGMVVKTMDAQNGEILQLSGVELRDAATLTPLTELPLKEREEVTSSKAVFLNGRDYLVVGTAILPSDEDYEDDDNNYLNVKQGRLLLIDIVKDKSKEKEEDKYQLKVVVQKEVEGPVYDIEVIHGFLAIASGSRVTINRLSPTPPTLTEISSFTSAFLASHLTVTPASKANTSITPEDRLVLGDGMRSIIVLSIDEADGKIYDDTRDLATHQVTAMGRIQDGGEGIVISDGYSNILTFRLKEGIESAATFGLHEEVTRFVPGSLAPPTSTSETLIPDQIFATATGRLGIIGELTSRSSKTLDDLQRNLDKYYKGPNGLGWKSWRKGGNELVGKDTAGWIDGDLVQKFLNTDLFPSEESERIIKGSNTHEQIIKINENGQKEPADRSDVIRILEAVGGMH</sequence>
<feature type="region of interest" description="Disordered" evidence="3">
    <location>
        <begin position="309"/>
        <end position="354"/>
    </location>
</feature>
<evidence type="ECO:0000313" key="7">
    <source>
        <dbReference type="EMBL" id="WWC92848.1"/>
    </source>
</evidence>
<dbReference type="Pfam" id="PF03178">
    <property type="entry name" value="CPSF_A"/>
    <property type="match status" value="1"/>
</dbReference>
<evidence type="ECO:0000259" key="6">
    <source>
        <dbReference type="Pfam" id="PF23726"/>
    </source>
</evidence>
<evidence type="ECO:0000259" key="4">
    <source>
        <dbReference type="Pfam" id="PF03178"/>
    </source>
</evidence>
<dbReference type="InterPro" id="IPR018846">
    <property type="entry name" value="Beta-prop_RSE1/DDB1/CPSF1_1st"/>
</dbReference>
<evidence type="ECO:0000256" key="1">
    <source>
        <dbReference type="ARBA" id="ARBA00004123"/>
    </source>
</evidence>
<dbReference type="GeneID" id="91098477"/>
<comment type="subcellular location">
    <subcellularLocation>
        <location evidence="1">Nucleus</location>
    </subcellularLocation>
</comment>
<dbReference type="GO" id="GO:0003676">
    <property type="term" value="F:nucleic acid binding"/>
    <property type="evidence" value="ECO:0007669"/>
    <property type="project" value="InterPro"/>
</dbReference>
<evidence type="ECO:0008006" key="9">
    <source>
        <dbReference type="Google" id="ProtNLM"/>
    </source>
</evidence>
<dbReference type="EMBL" id="CP144108">
    <property type="protein sequence ID" value="WWC92848.1"/>
    <property type="molecule type" value="Genomic_DNA"/>
</dbReference>
<gene>
    <name evidence="7" type="ORF">L201_007809</name>
</gene>
<dbReference type="Pfam" id="PF23726">
    <property type="entry name" value="Beta-prop_RSE1_2nd"/>
    <property type="match status" value="1"/>
</dbReference>
<dbReference type="InterPro" id="IPR015943">
    <property type="entry name" value="WD40/YVTN_repeat-like_dom_sf"/>
</dbReference>
<protein>
    <recommendedName>
        <fullName evidence="9">DNA damage-binding protein 1</fullName>
    </recommendedName>
</protein>
<feature type="domain" description="RSE1/DDB1/CPSF1 second beta-propeller" evidence="6">
    <location>
        <begin position="570"/>
        <end position="883"/>
    </location>
</feature>
<dbReference type="Proteomes" id="UP001355207">
    <property type="component" value="Chromosome 11"/>
</dbReference>
<keyword evidence="8" id="KW-1185">Reference proteome</keyword>